<dbReference type="Proteomes" id="UP000769528">
    <property type="component" value="Unassembled WGS sequence"/>
</dbReference>
<name>A0A9P8T7B2_9ASCO</name>
<comment type="caution">
    <text evidence="2">The sequence shown here is derived from an EMBL/GenBank/DDBJ whole genome shotgun (WGS) entry which is preliminary data.</text>
</comment>
<reference evidence="2" key="2">
    <citation type="submission" date="2021-01" db="EMBL/GenBank/DDBJ databases">
        <authorList>
            <person name="Schikora-Tamarit M.A."/>
        </authorList>
    </citation>
    <scope>NUCLEOTIDE SEQUENCE</scope>
    <source>
        <strain evidence="2">CBS6341</strain>
    </source>
</reference>
<dbReference type="OrthoDB" id="4096201at2759"/>
<evidence type="ECO:0000313" key="2">
    <source>
        <dbReference type="EMBL" id="KAH3667776.1"/>
    </source>
</evidence>
<proteinExistence type="predicted"/>
<feature type="compositionally biased region" description="Acidic residues" evidence="1">
    <location>
        <begin position="206"/>
        <end position="219"/>
    </location>
</feature>
<dbReference type="EMBL" id="JAEUBF010001380">
    <property type="protein sequence ID" value="KAH3667776.1"/>
    <property type="molecule type" value="Genomic_DNA"/>
</dbReference>
<dbReference type="AlphaFoldDB" id="A0A9P8T7B2"/>
<keyword evidence="3" id="KW-1185">Reference proteome</keyword>
<reference evidence="2" key="1">
    <citation type="journal article" date="2021" name="Open Biol.">
        <title>Shared evolutionary footprints suggest mitochondrial oxidative damage underlies multiple complex I losses in fungi.</title>
        <authorList>
            <person name="Schikora-Tamarit M.A."/>
            <person name="Marcet-Houben M."/>
            <person name="Nosek J."/>
            <person name="Gabaldon T."/>
        </authorList>
    </citation>
    <scope>NUCLEOTIDE SEQUENCE</scope>
    <source>
        <strain evidence="2">CBS6341</strain>
    </source>
</reference>
<sequence>MVVPSCLVESSIPNMLKRPSVSFTKSDSKRLCLDASRRNSVAPFFSNSSSSESDEDLDNSQDESCYMNNQRRAKRRAHSINQRRSTSFADDKLTLAVSQYSDLDDDEQGRSSKSNTYKSESYTKEFKKSSDYDRRSSSSSNDFKYVIKRSALDQDICARNRCFDYLVSAIDEAWALYCDATSYAEDKVFNKVEYTPNTPVSMKLSDDDDEDEEEEEEDGSSFREDGYKSASTNLTEYDSDLDLKKDSNQLSSFKLQQLKDRLLKAKYYLQDYLDSDEIESATAFWKRWDLVKYATIELVEDDDDDNIVEPTIEDLEKGRYHGCY</sequence>
<evidence type="ECO:0000313" key="3">
    <source>
        <dbReference type="Proteomes" id="UP000769528"/>
    </source>
</evidence>
<accession>A0A9P8T7B2</accession>
<feature type="compositionally biased region" description="Acidic residues" evidence="1">
    <location>
        <begin position="52"/>
        <end position="61"/>
    </location>
</feature>
<protein>
    <submittedName>
        <fullName evidence="2">Uncharacterized protein</fullName>
    </submittedName>
</protein>
<feature type="region of interest" description="Disordered" evidence="1">
    <location>
        <begin position="199"/>
        <end position="227"/>
    </location>
</feature>
<feature type="region of interest" description="Disordered" evidence="1">
    <location>
        <begin position="43"/>
        <end position="85"/>
    </location>
</feature>
<evidence type="ECO:0000256" key="1">
    <source>
        <dbReference type="SAM" id="MobiDB-lite"/>
    </source>
</evidence>
<organism evidence="2 3">
    <name type="scientific">Wickerhamomyces mucosus</name>
    <dbReference type="NCBI Taxonomy" id="1378264"/>
    <lineage>
        <taxon>Eukaryota</taxon>
        <taxon>Fungi</taxon>
        <taxon>Dikarya</taxon>
        <taxon>Ascomycota</taxon>
        <taxon>Saccharomycotina</taxon>
        <taxon>Saccharomycetes</taxon>
        <taxon>Phaffomycetales</taxon>
        <taxon>Wickerhamomycetaceae</taxon>
        <taxon>Wickerhamomyces</taxon>
    </lineage>
</organism>
<gene>
    <name evidence="2" type="ORF">WICMUC_005308</name>
</gene>